<dbReference type="GO" id="GO:0009055">
    <property type="term" value="F:electron transfer activity"/>
    <property type="evidence" value="ECO:0007669"/>
    <property type="project" value="TreeGrafter"/>
</dbReference>
<dbReference type="InterPro" id="IPR012675">
    <property type="entry name" value="Beta-grasp_dom_sf"/>
</dbReference>
<evidence type="ECO:0000256" key="1">
    <source>
        <dbReference type="ARBA" id="ARBA00022714"/>
    </source>
</evidence>
<keyword evidence="4" id="KW-0411">Iron-sulfur</keyword>
<dbReference type="OrthoDB" id="268593at2759"/>
<proteinExistence type="predicted"/>
<accession>A0A9Q1M7W5</accession>
<evidence type="ECO:0000313" key="6">
    <source>
        <dbReference type="Proteomes" id="UP001152561"/>
    </source>
</evidence>
<comment type="caution">
    <text evidence="5">The sequence shown here is derived from an EMBL/GenBank/DDBJ whole genome shotgun (WGS) entry which is preliminary data.</text>
</comment>
<evidence type="ECO:0000256" key="3">
    <source>
        <dbReference type="ARBA" id="ARBA00023004"/>
    </source>
</evidence>
<evidence type="ECO:0000313" key="5">
    <source>
        <dbReference type="EMBL" id="KAJ8551359.1"/>
    </source>
</evidence>
<dbReference type="AlphaFoldDB" id="A0A9Q1M7W5"/>
<dbReference type="Proteomes" id="UP001152561">
    <property type="component" value="Unassembled WGS sequence"/>
</dbReference>
<dbReference type="InterPro" id="IPR001055">
    <property type="entry name" value="Adrenodoxin-like"/>
</dbReference>
<keyword evidence="3" id="KW-0408">Iron</keyword>
<name>A0A9Q1M7W5_9SOLA</name>
<keyword evidence="1" id="KW-0001">2Fe-2S</keyword>
<dbReference type="Gene3D" id="3.10.20.30">
    <property type="match status" value="1"/>
</dbReference>
<keyword evidence="6" id="KW-1185">Reference proteome</keyword>
<dbReference type="GO" id="GO:0051537">
    <property type="term" value="F:2 iron, 2 sulfur cluster binding"/>
    <property type="evidence" value="ECO:0007669"/>
    <property type="project" value="UniProtKB-KW"/>
</dbReference>
<reference evidence="6" key="1">
    <citation type="journal article" date="2023" name="Proc. Natl. Acad. Sci. U.S.A.">
        <title>Genomic and structural basis for evolution of tropane alkaloid biosynthesis.</title>
        <authorList>
            <person name="Wanga Y.-J."/>
            <person name="Taina T."/>
            <person name="Yua J.-Y."/>
            <person name="Lia J."/>
            <person name="Xua B."/>
            <person name="Chenc J."/>
            <person name="D'Auriad J.C."/>
            <person name="Huanga J.-P."/>
            <person name="Huanga S.-X."/>
        </authorList>
    </citation>
    <scope>NUCLEOTIDE SEQUENCE [LARGE SCALE GENOMIC DNA]</scope>
    <source>
        <strain evidence="6">cv. KIB-2019</strain>
    </source>
</reference>
<organism evidence="5 6">
    <name type="scientific">Anisodus acutangulus</name>
    <dbReference type="NCBI Taxonomy" id="402998"/>
    <lineage>
        <taxon>Eukaryota</taxon>
        <taxon>Viridiplantae</taxon>
        <taxon>Streptophyta</taxon>
        <taxon>Embryophyta</taxon>
        <taxon>Tracheophyta</taxon>
        <taxon>Spermatophyta</taxon>
        <taxon>Magnoliopsida</taxon>
        <taxon>eudicotyledons</taxon>
        <taxon>Gunneridae</taxon>
        <taxon>Pentapetalae</taxon>
        <taxon>asterids</taxon>
        <taxon>lamiids</taxon>
        <taxon>Solanales</taxon>
        <taxon>Solanaceae</taxon>
        <taxon>Solanoideae</taxon>
        <taxon>Hyoscyameae</taxon>
        <taxon>Anisodus</taxon>
    </lineage>
</organism>
<evidence type="ECO:0000256" key="4">
    <source>
        <dbReference type="ARBA" id="ARBA00023014"/>
    </source>
</evidence>
<protein>
    <submittedName>
        <fullName evidence="5">Uncharacterized protein</fullName>
    </submittedName>
</protein>
<keyword evidence="2" id="KW-0479">Metal-binding</keyword>
<dbReference type="EMBL" id="JAJAGQ010000010">
    <property type="protein sequence ID" value="KAJ8551359.1"/>
    <property type="molecule type" value="Genomic_DNA"/>
</dbReference>
<evidence type="ECO:0000256" key="2">
    <source>
        <dbReference type="ARBA" id="ARBA00022723"/>
    </source>
</evidence>
<dbReference type="GO" id="GO:0046872">
    <property type="term" value="F:metal ion binding"/>
    <property type="evidence" value="ECO:0007669"/>
    <property type="project" value="UniProtKB-KW"/>
</dbReference>
<gene>
    <name evidence="5" type="ORF">K7X08_000729</name>
</gene>
<dbReference type="GO" id="GO:0005739">
    <property type="term" value="C:mitochondrion"/>
    <property type="evidence" value="ECO:0007669"/>
    <property type="project" value="TreeGrafter"/>
</dbReference>
<dbReference type="PANTHER" id="PTHR23426:SF74">
    <property type="entry name" value="ADRENODOXIN-LIKE PROTEIN 2, MITOCHONDRIAL"/>
    <property type="match status" value="1"/>
</dbReference>
<dbReference type="PANTHER" id="PTHR23426">
    <property type="entry name" value="FERREDOXIN/ADRENODOXIN"/>
    <property type="match status" value="1"/>
</dbReference>
<dbReference type="GO" id="GO:0140647">
    <property type="term" value="P:P450-containing electron transport chain"/>
    <property type="evidence" value="ECO:0007669"/>
    <property type="project" value="InterPro"/>
</dbReference>
<sequence length="78" mass="8807">MKWVKNHWSSRFSFVQVLESRVTRSRLGCQVIAKPELDGIRVALPAATTNFAVDGFKPKPNMDKGLLMSICQKSKPFL</sequence>